<name>A0A1X0B6E2_9MYCO</name>
<dbReference type="Pfam" id="PF07859">
    <property type="entry name" value="Abhydrolase_3"/>
    <property type="match status" value="1"/>
</dbReference>
<dbReference type="EMBL" id="MVHF01000005">
    <property type="protein sequence ID" value="ORA37775.1"/>
    <property type="molecule type" value="Genomic_DNA"/>
</dbReference>
<evidence type="ECO:0000259" key="2">
    <source>
        <dbReference type="Pfam" id="PF07859"/>
    </source>
</evidence>
<comment type="caution">
    <text evidence="3">The sequence shown here is derived from an EMBL/GenBank/DDBJ whole genome shotgun (WGS) entry which is preliminary data.</text>
</comment>
<protein>
    <submittedName>
        <fullName evidence="3">Alpha/beta hydrolase</fullName>
    </submittedName>
</protein>
<dbReference type="InterPro" id="IPR013094">
    <property type="entry name" value="AB_hydrolase_3"/>
</dbReference>
<dbReference type="GO" id="GO:0016787">
    <property type="term" value="F:hydrolase activity"/>
    <property type="evidence" value="ECO:0007669"/>
    <property type="project" value="UniProtKB-KW"/>
</dbReference>
<dbReference type="InterPro" id="IPR050300">
    <property type="entry name" value="GDXG_lipolytic_enzyme"/>
</dbReference>
<feature type="domain" description="Alpha/beta hydrolase fold-3" evidence="2">
    <location>
        <begin position="78"/>
        <end position="280"/>
    </location>
</feature>
<accession>A0A1X0B6E2</accession>
<dbReference type="Proteomes" id="UP000192448">
    <property type="component" value="Unassembled WGS sequence"/>
</dbReference>
<dbReference type="STRING" id="1927124.BST13_08040"/>
<dbReference type="Gene3D" id="3.40.50.1820">
    <property type="entry name" value="alpha/beta hydrolase"/>
    <property type="match status" value="1"/>
</dbReference>
<evidence type="ECO:0000313" key="4">
    <source>
        <dbReference type="Proteomes" id="UP000192448"/>
    </source>
</evidence>
<dbReference type="PANTHER" id="PTHR48081:SF8">
    <property type="entry name" value="ALPHA_BETA HYDROLASE FOLD-3 DOMAIN-CONTAINING PROTEIN-RELATED"/>
    <property type="match status" value="1"/>
</dbReference>
<dbReference type="AlphaFoldDB" id="A0A1X0B6E2"/>
<reference evidence="3 4" key="1">
    <citation type="submission" date="2017-02" db="EMBL/GenBank/DDBJ databases">
        <title>The new phylogeny of genus Mycobacterium.</title>
        <authorList>
            <person name="Tortoli E."/>
            <person name="Trovato A."/>
            <person name="Cirillo D.M."/>
        </authorList>
    </citation>
    <scope>NUCLEOTIDE SEQUENCE [LARGE SCALE GENOMIC DNA]</scope>
    <source>
        <strain evidence="3 4">RW6</strain>
    </source>
</reference>
<evidence type="ECO:0000313" key="3">
    <source>
        <dbReference type="EMBL" id="ORA37775.1"/>
    </source>
</evidence>
<dbReference type="SUPFAM" id="SSF53474">
    <property type="entry name" value="alpha/beta-Hydrolases"/>
    <property type="match status" value="1"/>
</dbReference>
<dbReference type="PANTHER" id="PTHR48081">
    <property type="entry name" value="AB HYDROLASE SUPERFAMILY PROTEIN C4A8.06C"/>
    <property type="match status" value="1"/>
</dbReference>
<keyword evidence="1 3" id="KW-0378">Hydrolase</keyword>
<evidence type="ECO:0000256" key="1">
    <source>
        <dbReference type="ARBA" id="ARBA00022801"/>
    </source>
</evidence>
<dbReference type="OrthoDB" id="3181909at2"/>
<dbReference type="RefSeq" id="WP_083162398.1">
    <property type="nucleotide sequence ID" value="NZ_MVHF01000005.1"/>
</dbReference>
<organism evidence="3 4">
    <name type="scientific">Mycobacterium aquaticum</name>
    <dbReference type="NCBI Taxonomy" id="1927124"/>
    <lineage>
        <taxon>Bacteria</taxon>
        <taxon>Bacillati</taxon>
        <taxon>Actinomycetota</taxon>
        <taxon>Actinomycetes</taxon>
        <taxon>Mycobacteriales</taxon>
        <taxon>Mycobacteriaceae</taxon>
        <taxon>Mycobacterium</taxon>
    </lineage>
</organism>
<sequence>MSWLDRLDPALHHLAGARTDLSAQHLGAVRASLDQRRRDTARTLDTSGVAIADAHIMLGRRTLALRIYRGGPSPAPAVVYCHSGGFVLGNLDVDQIQCVGLARQGRCTVIAMDYRLAPEHPFPAALDDAMAVLRWVAARADDLDVDATRIAVAGSSAGGALVAVLAQRSAAGSAPPIVFQLLHQPALDDRPTGSKAEFGDTPGFDAPAAAAMWRHYLAGREGAAAAVPARAATLDGLAPALITCSELDPLRDEALGYARRLLAAGVSTELHVFPGTCHGFDSLLPHWEMTRHLHTMQGAALTRGLS</sequence>
<keyword evidence="4" id="KW-1185">Reference proteome</keyword>
<proteinExistence type="predicted"/>
<dbReference type="InterPro" id="IPR029058">
    <property type="entry name" value="AB_hydrolase_fold"/>
</dbReference>
<gene>
    <name evidence="3" type="ORF">BST13_08040</name>
</gene>